<evidence type="ECO:0000313" key="2">
    <source>
        <dbReference type="Proteomes" id="UP000664771"/>
    </source>
</evidence>
<dbReference type="EMBL" id="JAFVMF010000010">
    <property type="protein sequence ID" value="MBO1360225.1"/>
    <property type="molecule type" value="Genomic_DNA"/>
</dbReference>
<organism evidence="1 2">
    <name type="scientific">Acetobacter sacchari</name>
    <dbReference type="NCBI Taxonomy" id="2661687"/>
    <lineage>
        <taxon>Bacteria</taxon>
        <taxon>Pseudomonadati</taxon>
        <taxon>Pseudomonadota</taxon>
        <taxon>Alphaproteobacteria</taxon>
        <taxon>Acetobacterales</taxon>
        <taxon>Acetobacteraceae</taxon>
        <taxon>Acetobacter</taxon>
    </lineage>
</organism>
<reference evidence="1 2" key="1">
    <citation type="submission" date="2021-03" db="EMBL/GenBank/DDBJ databases">
        <title>The complete genome sequence of Acetobacter sacchari TBRC 11175.</title>
        <authorList>
            <person name="Charoenyingcharoen P."/>
            <person name="Yukphan P."/>
        </authorList>
    </citation>
    <scope>NUCLEOTIDE SEQUENCE [LARGE SCALE GENOMIC DNA]</scope>
    <source>
        <strain evidence="1 2">TBRC 11175</strain>
    </source>
</reference>
<evidence type="ECO:0008006" key="3">
    <source>
        <dbReference type="Google" id="ProtNLM"/>
    </source>
</evidence>
<proteinExistence type="predicted"/>
<name>A0ABS3LWD0_9PROT</name>
<comment type="caution">
    <text evidence="1">The sequence shown here is derived from an EMBL/GenBank/DDBJ whole genome shotgun (WGS) entry which is preliminary data.</text>
</comment>
<keyword evidence="2" id="KW-1185">Reference proteome</keyword>
<sequence length="118" mass="12573">MIRFPFFQNSVVVRIVVVLSWSGLLEPMEACVGTLSPVFLRAVDHVTDYRFARPALVPAVGRCCRRTGLIIGSGVPPKAGNNLIVGQIHEPGGELLLRMVPLVLVATAVGHLFGASVG</sequence>
<gene>
    <name evidence="1" type="ORF">J2D73_10515</name>
</gene>
<dbReference type="Proteomes" id="UP000664771">
    <property type="component" value="Unassembled WGS sequence"/>
</dbReference>
<accession>A0ABS3LWD0</accession>
<evidence type="ECO:0000313" key="1">
    <source>
        <dbReference type="EMBL" id="MBO1360225.1"/>
    </source>
</evidence>
<protein>
    <recommendedName>
        <fullName evidence="3">L-lactate permease</fullName>
    </recommendedName>
</protein>